<dbReference type="EMBL" id="CP065738">
    <property type="protein sequence ID" value="QPT53000.1"/>
    <property type="molecule type" value="Genomic_DNA"/>
</dbReference>
<evidence type="ECO:0000313" key="4">
    <source>
        <dbReference type="EMBL" id="OAX52910.1"/>
    </source>
</evidence>
<keyword evidence="6" id="KW-1185">Reference proteome</keyword>
<dbReference type="PANTHER" id="PTHR12526">
    <property type="entry name" value="GLYCOSYLTRANSFERASE"/>
    <property type="match status" value="1"/>
</dbReference>
<dbReference type="InterPro" id="IPR028098">
    <property type="entry name" value="Glyco_trans_4-like_N"/>
</dbReference>
<dbReference type="Proteomes" id="UP000053171">
    <property type="component" value="Unassembled WGS sequence"/>
</dbReference>
<dbReference type="SUPFAM" id="SSF53756">
    <property type="entry name" value="UDP-Glycosyltransferase/glycogen phosphorylase"/>
    <property type="match status" value="1"/>
</dbReference>
<dbReference type="Gene3D" id="3.40.50.2000">
    <property type="entry name" value="Glycogen Phosphorylase B"/>
    <property type="match status" value="2"/>
</dbReference>
<evidence type="ECO:0000256" key="1">
    <source>
        <dbReference type="ARBA" id="ARBA00022676"/>
    </source>
</evidence>
<reference evidence="4" key="2">
    <citation type="submission" date="2016-04" db="EMBL/GenBank/DDBJ databases">
        <authorList>
            <person name="Evans L.H."/>
            <person name="Alamgir A."/>
            <person name="Owens N."/>
            <person name="Weber N.D."/>
            <person name="Virtaneva K."/>
            <person name="Barbian K."/>
            <person name="Babar A."/>
            <person name="Rosenke K."/>
        </authorList>
    </citation>
    <scope>NUCLEOTIDE SEQUENCE [LARGE SCALE GENOMIC DNA]</scope>
    <source>
        <strain evidence="4">RUTW2-3</strain>
    </source>
</reference>
<dbReference type="RefSeq" id="WP_055684334.1">
    <property type="nucleotide sequence ID" value="NZ_CP065738.1"/>
</dbReference>
<dbReference type="GO" id="GO:0016757">
    <property type="term" value="F:glycosyltransferase activity"/>
    <property type="evidence" value="ECO:0007669"/>
    <property type="project" value="UniProtKB-KW"/>
</dbReference>
<dbReference type="PATRIC" id="fig|37923.10.peg.842"/>
<name>A0A0Q2Y050_9MICC</name>
<reference evidence="4 6" key="3">
    <citation type="submission" date="2016-06" db="EMBL/GenBank/DDBJ databases">
        <title>Identification of putative biosynthetic pathways for the production of bioactive secondary metabolites by the marine actinomycete Kocuria kristinae RUTW2-3.</title>
        <authorList>
            <person name="Waterworth S.C."/>
            <person name="Walmsley T.A."/>
            <person name="Matongo T."/>
            <person name="Davies-Coleman M.T."/>
            <person name="Dorrington R.A."/>
        </authorList>
    </citation>
    <scope>NUCLEOTIDE SEQUENCE [LARGE SCALE GENOMIC DNA]</scope>
    <source>
        <strain evidence="6">RuSp02-3</strain>
        <strain evidence="4">RUTW2-3</strain>
    </source>
</reference>
<evidence type="ECO:0000313" key="5">
    <source>
        <dbReference type="EMBL" id="QPT53000.1"/>
    </source>
</evidence>
<protein>
    <submittedName>
        <fullName evidence="5">Glycosyltransferase family 4 protein</fullName>
    </submittedName>
</protein>
<dbReference type="CDD" id="cd03801">
    <property type="entry name" value="GT4_PimA-like"/>
    <property type="match status" value="1"/>
</dbReference>
<dbReference type="GeneID" id="61263069"/>
<evidence type="ECO:0000256" key="2">
    <source>
        <dbReference type="ARBA" id="ARBA00022679"/>
    </source>
</evidence>
<evidence type="ECO:0000259" key="3">
    <source>
        <dbReference type="Pfam" id="PF13439"/>
    </source>
</evidence>
<dbReference type="STRING" id="37923.BK826_04105"/>
<keyword evidence="2 5" id="KW-0808">Transferase</keyword>
<feature type="domain" description="Glycosyltransferase subfamily 4-like N-terminal" evidence="3">
    <location>
        <begin position="26"/>
        <end position="181"/>
    </location>
</feature>
<evidence type="ECO:0000313" key="6">
    <source>
        <dbReference type="Proteomes" id="UP000053171"/>
    </source>
</evidence>
<reference evidence="6" key="1">
    <citation type="submission" date="2016-04" db="EMBL/GenBank/DDBJ databases">
        <authorList>
            <person name="Waterworth S."/>
            <person name="Matcher G."/>
        </authorList>
    </citation>
    <scope>NUCLEOTIDE SEQUENCE [LARGE SCALE GENOMIC DNA]</scope>
    <source>
        <strain evidence="6">RuSp02-3</strain>
    </source>
</reference>
<evidence type="ECO:0000313" key="7">
    <source>
        <dbReference type="Proteomes" id="UP000594975"/>
    </source>
</evidence>
<organism evidence="4 6">
    <name type="scientific">Rothia kristinae</name>
    <dbReference type="NCBI Taxonomy" id="37923"/>
    <lineage>
        <taxon>Bacteria</taxon>
        <taxon>Bacillati</taxon>
        <taxon>Actinomycetota</taxon>
        <taxon>Actinomycetes</taxon>
        <taxon>Micrococcales</taxon>
        <taxon>Micrococcaceae</taxon>
        <taxon>Rothia</taxon>
    </lineage>
</organism>
<accession>A0A0Q2Y050</accession>
<dbReference type="Pfam" id="PF13439">
    <property type="entry name" value="Glyco_transf_4"/>
    <property type="match status" value="1"/>
</dbReference>
<reference evidence="5 7" key="4">
    <citation type="submission" date="2020-12" db="EMBL/GenBank/DDBJ databases">
        <title>FDA dAtabase for Regulatory Grade micrObial Sequences (FDA-ARGOS): Supporting development and validation of Infectious Disease Dx tests.</title>
        <authorList>
            <person name="Sproer C."/>
            <person name="Gronow S."/>
            <person name="Severitt S."/>
            <person name="Schroder I."/>
            <person name="Tallon L."/>
            <person name="Sadzewicz L."/>
            <person name="Zhao X."/>
            <person name="Boylan J."/>
            <person name="Ott S."/>
            <person name="Bowen H."/>
            <person name="Vavikolanu K."/>
            <person name="Mehta A."/>
            <person name="Aluvathingal J."/>
            <person name="Nadendla S."/>
            <person name="Lowell S."/>
            <person name="Myers T."/>
            <person name="Yan Y."/>
            <person name="Sichtig H."/>
        </authorList>
    </citation>
    <scope>NUCLEOTIDE SEQUENCE [LARGE SCALE GENOMIC DNA]</scope>
    <source>
        <strain evidence="5 7">FDAARGOS_864</strain>
    </source>
</reference>
<dbReference type="Proteomes" id="UP000594975">
    <property type="component" value="Chromosome"/>
</dbReference>
<keyword evidence="1" id="KW-0328">Glycosyltransferase</keyword>
<dbReference type="Pfam" id="PF13692">
    <property type="entry name" value="Glyco_trans_1_4"/>
    <property type="match status" value="1"/>
</dbReference>
<dbReference type="KEGG" id="rkr:I6G21_06705"/>
<sequence>MEILVVSPWDLKDPRAWSGAVVPMLEALRREAEARGHRLTATSISVSHHRVDRVLARASGALRRGYLPQHSWATAGRSGRTTRSEVEKRRPDAVVGIAASGVLARARLDVPCVQITDATFRAIQGLYPQFTDLSAFARWQGDAIERAALRRSDQMVVASDWARRSLVEDYGAEPERITVAPFGPAVGNPDGMPRRTSEDGVLRVLAVATDWHRKGGDRAVEVVGRLRDSGVSAVLTVLGDTPRTPLPTWVRAPGRVSRPQMAEEYARHDVLLELTRGAAGGITLADAAGFGLPCVVQSTGGVADVVVDGVTGSLVDDEDQAVRALTELVDPELRDRRGAQARERFESVLSWDCWARKVLPVIERAALMR</sequence>
<gene>
    <name evidence="4" type="ORF">AN277_0200650</name>
    <name evidence="5" type="ORF">I6G21_06705</name>
</gene>
<dbReference type="AlphaFoldDB" id="A0A0Q2Y050"/>
<dbReference type="EMBL" id="LJBJ02000001">
    <property type="protein sequence ID" value="OAX52910.1"/>
    <property type="molecule type" value="Genomic_DNA"/>
</dbReference>
<proteinExistence type="predicted"/>